<dbReference type="Pfam" id="PF11196">
    <property type="entry name" value="DUF2834"/>
    <property type="match status" value="1"/>
</dbReference>
<organism evidence="2 3">
    <name type="scientific">Pseudoclavibacter chungangensis</name>
    <dbReference type="NCBI Taxonomy" id="587635"/>
    <lineage>
        <taxon>Bacteria</taxon>
        <taxon>Bacillati</taxon>
        <taxon>Actinomycetota</taxon>
        <taxon>Actinomycetes</taxon>
        <taxon>Micrococcales</taxon>
        <taxon>Microbacteriaceae</taxon>
        <taxon>Pseudoclavibacter</taxon>
    </lineage>
</organism>
<feature type="transmembrane region" description="Helical" evidence="1">
    <location>
        <begin position="12"/>
        <end position="36"/>
    </location>
</feature>
<name>A0A7J5BP38_9MICO</name>
<sequence>MTRASTPSRPPVLAIVYAVLAIVGAIGTWAYNIAFISSMPDIGYLDGWFANPASSSAAVDIIVVAIVVSIFMLVEGHRLGWSRWAWILVVLSFAIAVAFTFPLFLALRELALRRRAQATSTR</sequence>
<dbReference type="Proteomes" id="UP000467240">
    <property type="component" value="Unassembled WGS sequence"/>
</dbReference>
<protein>
    <submittedName>
        <fullName evidence="2">DUF2834 domain-containing protein</fullName>
    </submittedName>
</protein>
<keyword evidence="3" id="KW-1185">Reference proteome</keyword>
<keyword evidence="1" id="KW-0472">Membrane</keyword>
<reference evidence="2 3" key="1">
    <citation type="submission" date="2019-09" db="EMBL/GenBank/DDBJ databases">
        <title>Phylogeny of genus Pseudoclavibacter and closely related genus.</title>
        <authorList>
            <person name="Li Y."/>
        </authorList>
    </citation>
    <scope>NUCLEOTIDE SEQUENCE [LARGE SCALE GENOMIC DNA]</scope>
    <source>
        <strain evidence="2 3">DSM 23821</strain>
    </source>
</reference>
<gene>
    <name evidence="2" type="ORF">F8O01_13805</name>
</gene>
<proteinExistence type="predicted"/>
<feature type="transmembrane region" description="Helical" evidence="1">
    <location>
        <begin position="84"/>
        <end position="107"/>
    </location>
</feature>
<keyword evidence="1" id="KW-1133">Transmembrane helix</keyword>
<evidence type="ECO:0000313" key="2">
    <source>
        <dbReference type="EMBL" id="KAB1654304.1"/>
    </source>
</evidence>
<feature type="transmembrane region" description="Helical" evidence="1">
    <location>
        <begin position="48"/>
        <end position="72"/>
    </location>
</feature>
<comment type="caution">
    <text evidence="2">The sequence shown here is derived from an EMBL/GenBank/DDBJ whole genome shotgun (WGS) entry which is preliminary data.</text>
</comment>
<accession>A0A7J5BP38</accession>
<dbReference type="AlphaFoldDB" id="A0A7J5BP38"/>
<evidence type="ECO:0000256" key="1">
    <source>
        <dbReference type="SAM" id="Phobius"/>
    </source>
</evidence>
<dbReference type="OrthoDB" id="4231743at2"/>
<dbReference type="RefSeq" id="WP_158041541.1">
    <property type="nucleotide sequence ID" value="NZ_JACCFV010000001.1"/>
</dbReference>
<keyword evidence="1" id="KW-0812">Transmembrane</keyword>
<evidence type="ECO:0000313" key="3">
    <source>
        <dbReference type="Proteomes" id="UP000467240"/>
    </source>
</evidence>
<dbReference type="InterPro" id="IPR021362">
    <property type="entry name" value="DUF2834"/>
</dbReference>
<dbReference type="EMBL" id="WBJZ01000019">
    <property type="protein sequence ID" value="KAB1654304.1"/>
    <property type="molecule type" value="Genomic_DNA"/>
</dbReference>